<dbReference type="GO" id="GO:0016787">
    <property type="term" value="F:hydrolase activity"/>
    <property type="evidence" value="ECO:0007669"/>
    <property type="project" value="UniProtKB-KW"/>
</dbReference>
<evidence type="ECO:0000256" key="1">
    <source>
        <dbReference type="ARBA" id="ARBA00022729"/>
    </source>
</evidence>
<gene>
    <name evidence="4" type="ORF">ACFO7U_09795</name>
</gene>
<name>A0ABV9PRR1_9ACTN</name>
<dbReference type="EMBL" id="JBHSHP010000022">
    <property type="protein sequence ID" value="MFC4755074.1"/>
    <property type="molecule type" value="Genomic_DNA"/>
</dbReference>
<dbReference type="CDD" id="cd12797">
    <property type="entry name" value="M23_peptidase"/>
    <property type="match status" value="1"/>
</dbReference>
<dbReference type="Pfam" id="PF01551">
    <property type="entry name" value="Peptidase_M23"/>
    <property type="match status" value="1"/>
</dbReference>
<comment type="caution">
    <text evidence="4">The sequence shown here is derived from an EMBL/GenBank/DDBJ whole genome shotgun (WGS) entry which is preliminary data.</text>
</comment>
<proteinExistence type="predicted"/>
<dbReference type="InterPro" id="IPR011055">
    <property type="entry name" value="Dup_hybrid_motif"/>
</dbReference>
<evidence type="ECO:0000256" key="2">
    <source>
        <dbReference type="SAM" id="Phobius"/>
    </source>
</evidence>
<dbReference type="RefSeq" id="WP_344990851.1">
    <property type="nucleotide sequence ID" value="NZ_BAABCD010000015.1"/>
</dbReference>
<dbReference type="EC" id="3.4.24.-" evidence="4"/>
<keyword evidence="1" id="KW-0732">Signal</keyword>
<evidence type="ECO:0000259" key="3">
    <source>
        <dbReference type="Pfam" id="PF01551"/>
    </source>
</evidence>
<keyword evidence="2" id="KW-0812">Transmembrane</keyword>
<feature type="transmembrane region" description="Helical" evidence="2">
    <location>
        <begin position="21"/>
        <end position="39"/>
    </location>
</feature>
<evidence type="ECO:0000313" key="5">
    <source>
        <dbReference type="Proteomes" id="UP001595836"/>
    </source>
</evidence>
<dbReference type="SUPFAM" id="SSF51261">
    <property type="entry name" value="Duplicated hybrid motif"/>
    <property type="match status" value="1"/>
</dbReference>
<evidence type="ECO:0000313" key="4">
    <source>
        <dbReference type="EMBL" id="MFC4755074.1"/>
    </source>
</evidence>
<accession>A0ABV9PRR1</accession>
<reference evidence="5" key="1">
    <citation type="journal article" date="2019" name="Int. J. Syst. Evol. Microbiol.">
        <title>The Global Catalogue of Microorganisms (GCM) 10K type strain sequencing project: providing services to taxonomists for standard genome sequencing and annotation.</title>
        <authorList>
            <consortium name="The Broad Institute Genomics Platform"/>
            <consortium name="The Broad Institute Genome Sequencing Center for Infectious Disease"/>
            <person name="Wu L."/>
            <person name="Ma J."/>
        </authorList>
    </citation>
    <scope>NUCLEOTIDE SEQUENCE [LARGE SCALE GENOMIC DNA]</scope>
    <source>
        <strain evidence="5">JCM 11882</strain>
    </source>
</reference>
<organism evidence="4 5">
    <name type="scientific">Dietzia aurantiaca</name>
    <dbReference type="NCBI Taxonomy" id="983873"/>
    <lineage>
        <taxon>Bacteria</taxon>
        <taxon>Bacillati</taxon>
        <taxon>Actinomycetota</taxon>
        <taxon>Actinomycetes</taxon>
        <taxon>Mycobacteriales</taxon>
        <taxon>Dietziaceae</taxon>
        <taxon>Dietzia</taxon>
    </lineage>
</organism>
<keyword evidence="4" id="KW-0378">Hydrolase</keyword>
<dbReference type="InterPro" id="IPR016047">
    <property type="entry name" value="M23ase_b-sheet_dom"/>
</dbReference>
<dbReference type="Proteomes" id="UP001595836">
    <property type="component" value="Unassembled WGS sequence"/>
</dbReference>
<keyword evidence="5" id="KW-1185">Reference proteome</keyword>
<sequence>MGDERGVPGTVWIGRAGAGRAGAAAVVVAVAGLLLATVLPHPAAPAAPTVRLRSPVPGQAIPVTGFDPPDHRWLAGHRGVDLAAEPLSPVLAPAPGTVLFAGSVGGKPVLSLDHGDGLRTTYEPVTASVREGDEVSTGQTVGHVVAGHPGCPRVACLHWGARVASGSPGGDDDSYVDPLSLILASDRPIRLKPTRPGDGEA</sequence>
<dbReference type="InterPro" id="IPR050570">
    <property type="entry name" value="Cell_wall_metabolism_enzyme"/>
</dbReference>
<protein>
    <submittedName>
        <fullName evidence="4">M23 family metallopeptidase</fullName>
        <ecNumber evidence="4">3.4.24.-</ecNumber>
    </submittedName>
</protein>
<keyword evidence="2" id="KW-0472">Membrane</keyword>
<dbReference type="PANTHER" id="PTHR21666:SF289">
    <property type="entry name" value="L-ALA--D-GLU ENDOPEPTIDASE"/>
    <property type="match status" value="1"/>
</dbReference>
<keyword evidence="2" id="KW-1133">Transmembrane helix</keyword>
<dbReference type="Gene3D" id="2.70.70.10">
    <property type="entry name" value="Glucose Permease (Domain IIA)"/>
    <property type="match status" value="1"/>
</dbReference>
<feature type="domain" description="M23ase beta-sheet core" evidence="3">
    <location>
        <begin position="76"/>
        <end position="163"/>
    </location>
</feature>
<dbReference type="PANTHER" id="PTHR21666">
    <property type="entry name" value="PEPTIDASE-RELATED"/>
    <property type="match status" value="1"/>
</dbReference>